<evidence type="ECO:0008006" key="2">
    <source>
        <dbReference type="Google" id="ProtNLM"/>
    </source>
</evidence>
<accession>A0A645AR61</accession>
<name>A0A645AR61_9ZZZZ</name>
<comment type="caution">
    <text evidence="1">The sequence shown here is derived from an EMBL/GenBank/DDBJ whole genome shotgun (WGS) entry which is preliminary data.</text>
</comment>
<proteinExistence type="predicted"/>
<organism evidence="1">
    <name type="scientific">bioreactor metagenome</name>
    <dbReference type="NCBI Taxonomy" id="1076179"/>
    <lineage>
        <taxon>unclassified sequences</taxon>
        <taxon>metagenomes</taxon>
        <taxon>ecological metagenomes</taxon>
    </lineage>
</organism>
<dbReference type="EMBL" id="VSSQ01014292">
    <property type="protein sequence ID" value="MPM53343.1"/>
    <property type="molecule type" value="Genomic_DNA"/>
</dbReference>
<reference evidence="1" key="1">
    <citation type="submission" date="2019-08" db="EMBL/GenBank/DDBJ databases">
        <authorList>
            <person name="Kucharzyk K."/>
            <person name="Murdoch R.W."/>
            <person name="Higgins S."/>
            <person name="Loffler F."/>
        </authorList>
    </citation>
    <scope>NUCLEOTIDE SEQUENCE</scope>
</reference>
<sequence>MYSNSSTKPISLLEAYTICFNEVSMIDPNAELSILTSTDKDDVINDNGENGKRRFWNVSFINNELKKEYSFSIKDGIVNDDKSNNKQKISKYAEKNNISKNLKLDSPEALEMAIDKYGISPGENWAIGYHFTIGIRENKKVLSVFGYDKNKNLSKINFDIETKEILDAEHKVAIDGGLYNGIKQIDLPVTNPAIVLGMYITPVTQNQYLTIWGIDNLKNNKPNNFLFISSNFGDEWQKIIAKDYTIKAWVSRDFNKDNKIYCITNTGIFSTINNGQTWENIENIKNNILSVNINKKSIFILTDKEIISMDIERQKSNIINIPPNPQDIIYSEIDENLYLLSQNEIFKYTNNEWSKILNNSEEVITGIVALDDNIIFYNTNKIIVYNIYSEAVYEISSLLNINKIFLVSNINNNIYVYSKENKIYKIIKGSDENKYELKLIRNHVENGLDLLISNDNDELLHYENPGIKTPDGIERWSFVVQDTGDVDWADFYAEKLTLHWVDIWCGADTTYNKNWAINNVTSIRDYYIEL</sequence>
<evidence type="ECO:0000313" key="1">
    <source>
        <dbReference type="EMBL" id="MPM53343.1"/>
    </source>
</evidence>
<dbReference type="AlphaFoldDB" id="A0A645AR61"/>
<dbReference type="Gene3D" id="2.130.10.10">
    <property type="entry name" value="YVTN repeat-like/Quinoprotein amine dehydrogenase"/>
    <property type="match status" value="1"/>
</dbReference>
<dbReference type="InterPro" id="IPR015943">
    <property type="entry name" value="WD40/YVTN_repeat-like_dom_sf"/>
</dbReference>
<protein>
    <recommendedName>
        <fullName evidence="2">Sortilin N-terminal domain-containing protein</fullName>
    </recommendedName>
</protein>
<gene>
    <name evidence="1" type="ORF">SDC9_100110</name>
</gene>
<dbReference type="SUPFAM" id="SSF110296">
    <property type="entry name" value="Oligoxyloglucan reducing end-specific cellobiohydrolase"/>
    <property type="match status" value="1"/>
</dbReference>